<protein>
    <submittedName>
        <fullName evidence="1">Uncharacterized protein</fullName>
    </submittedName>
</protein>
<dbReference type="EMBL" id="BKCJ010443731">
    <property type="protein sequence ID" value="GFA54962.1"/>
    <property type="molecule type" value="Genomic_DNA"/>
</dbReference>
<dbReference type="AlphaFoldDB" id="A0A699JSB4"/>
<name>A0A699JSB4_TANCI</name>
<evidence type="ECO:0000313" key="1">
    <source>
        <dbReference type="EMBL" id="GFA54962.1"/>
    </source>
</evidence>
<gene>
    <name evidence="1" type="ORF">Tci_626934</name>
</gene>
<comment type="caution">
    <text evidence="1">The sequence shown here is derived from an EMBL/GenBank/DDBJ whole genome shotgun (WGS) entry which is preliminary data.</text>
</comment>
<reference evidence="1" key="1">
    <citation type="journal article" date="2019" name="Sci. Rep.">
        <title>Draft genome of Tanacetum cinerariifolium, the natural source of mosquito coil.</title>
        <authorList>
            <person name="Yamashiro T."/>
            <person name="Shiraishi A."/>
            <person name="Satake H."/>
            <person name="Nakayama K."/>
        </authorList>
    </citation>
    <scope>NUCLEOTIDE SEQUENCE</scope>
</reference>
<organism evidence="1">
    <name type="scientific">Tanacetum cinerariifolium</name>
    <name type="common">Dalmatian daisy</name>
    <name type="synonym">Chrysanthemum cinerariifolium</name>
    <dbReference type="NCBI Taxonomy" id="118510"/>
    <lineage>
        <taxon>Eukaryota</taxon>
        <taxon>Viridiplantae</taxon>
        <taxon>Streptophyta</taxon>
        <taxon>Embryophyta</taxon>
        <taxon>Tracheophyta</taxon>
        <taxon>Spermatophyta</taxon>
        <taxon>Magnoliopsida</taxon>
        <taxon>eudicotyledons</taxon>
        <taxon>Gunneridae</taxon>
        <taxon>Pentapetalae</taxon>
        <taxon>asterids</taxon>
        <taxon>campanulids</taxon>
        <taxon>Asterales</taxon>
        <taxon>Asteraceae</taxon>
        <taxon>Asteroideae</taxon>
        <taxon>Anthemideae</taxon>
        <taxon>Anthemidinae</taxon>
        <taxon>Tanacetum</taxon>
    </lineage>
</organism>
<accession>A0A699JSB4</accession>
<sequence length="97" mass="11355">MANIGTPLLQELARAADSDDIRDQLVVLFSKEVVEDTEKMENYRQLRNGVRMRDRYIRELRTSAMSDEVVQSIKILKWVQVDDMEKASRLLLMAREI</sequence>
<proteinExistence type="predicted"/>